<evidence type="ECO:0000313" key="4">
    <source>
        <dbReference type="EMBL" id="QPS01263.1"/>
    </source>
</evidence>
<feature type="transmembrane region" description="Helical" evidence="1">
    <location>
        <begin position="30"/>
        <end position="55"/>
    </location>
</feature>
<accession>A0A109RFL8</accession>
<dbReference type="EMBL" id="JAOTML010000003">
    <property type="protein sequence ID" value="MCY3053189.1"/>
    <property type="molecule type" value="Genomic_DNA"/>
</dbReference>
<reference evidence="4 5" key="1">
    <citation type="submission" date="2020-12" db="EMBL/GenBank/DDBJ databases">
        <title>FDA dAtabase for Regulatory Grade micrObial Sequences (FDA-ARGOS): Supporting development and validation of Infectious Disease Dx tests.</title>
        <authorList>
            <person name="Sproer C."/>
            <person name="Gronow S."/>
            <person name="Severitt S."/>
            <person name="Schroder I."/>
            <person name="Tallon L."/>
            <person name="Sadzewicz L."/>
            <person name="Zhao X."/>
            <person name="Boylan J."/>
            <person name="Ott S."/>
            <person name="Bowen H."/>
            <person name="Vavikolanu K."/>
            <person name="Mehta A."/>
            <person name="Aluvathingal J."/>
            <person name="Nadendla S."/>
            <person name="Lowell S."/>
            <person name="Myers T."/>
            <person name="Yan Y."/>
            <person name="Sichtig H."/>
        </authorList>
    </citation>
    <scope>NUCLEOTIDE SEQUENCE [LARGE SCALE GENOMIC DNA]</scope>
    <source>
        <strain evidence="4 5">FDAARGOS_911</strain>
    </source>
</reference>
<feature type="domain" description="NfeD integral membrane" evidence="2">
    <location>
        <begin position="3"/>
        <end position="110"/>
    </location>
</feature>
<reference evidence="3" key="2">
    <citation type="submission" date="2022-09" db="EMBL/GenBank/DDBJ databases">
        <title>Aerococcus urinae taxonomy study.</title>
        <authorList>
            <person name="Christensen J."/>
            <person name="Senneby E."/>
        </authorList>
    </citation>
    <scope>NUCLEOTIDE SEQUENCE</scope>
    <source>
        <strain evidence="3">NLD-066-U95</strain>
    </source>
</reference>
<dbReference type="Pfam" id="PF24961">
    <property type="entry name" value="NfeD_membrane"/>
    <property type="match status" value="1"/>
</dbReference>
<dbReference type="GO" id="GO:0005886">
    <property type="term" value="C:plasma membrane"/>
    <property type="evidence" value="ECO:0007669"/>
    <property type="project" value="TreeGrafter"/>
</dbReference>
<dbReference type="EMBL" id="CP065662">
    <property type="protein sequence ID" value="QPS01263.1"/>
    <property type="molecule type" value="Genomic_DNA"/>
</dbReference>
<feature type="transmembrane region" description="Helical" evidence="1">
    <location>
        <begin position="89"/>
        <end position="115"/>
    </location>
</feature>
<protein>
    <recommendedName>
        <fullName evidence="2">NfeD integral membrane domain-containing protein</fullName>
    </recommendedName>
</protein>
<dbReference type="Proteomes" id="UP000594771">
    <property type="component" value="Chromosome"/>
</dbReference>
<dbReference type="PANTHER" id="PTHR33507:SF3">
    <property type="entry name" value="INNER MEMBRANE PROTEIN YBBJ"/>
    <property type="match status" value="1"/>
</dbReference>
<dbReference type="PANTHER" id="PTHR33507">
    <property type="entry name" value="INNER MEMBRANE PROTEIN YBBJ"/>
    <property type="match status" value="1"/>
</dbReference>
<keyword evidence="1" id="KW-1133">Transmembrane helix</keyword>
<sequence>MGSLLFLLGVLALIVALMTREYLFMGLISLILFVLYFYFFASASWLAVILLVLGFSLLAFEFLLPTMGLLGLMGLAVIYLSLWQLQGDWLRALIDGTLALTIAIVTVIILTRLGFQMPFTKKMVLDTSLTEADGFQSLADPSKYLNQRAIAVTDCRPVGKARFSNGEILEVLSQYHYIEKGSEVTVIKVKNDRLLVAEIK</sequence>
<dbReference type="InterPro" id="IPR052165">
    <property type="entry name" value="Membrane_assoc_protease"/>
</dbReference>
<keyword evidence="1" id="KW-0472">Membrane</keyword>
<evidence type="ECO:0000259" key="2">
    <source>
        <dbReference type="Pfam" id="PF24961"/>
    </source>
</evidence>
<evidence type="ECO:0000313" key="5">
    <source>
        <dbReference type="Proteomes" id="UP000594771"/>
    </source>
</evidence>
<evidence type="ECO:0000313" key="6">
    <source>
        <dbReference type="Proteomes" id="UP001069145"/>
    </source>
</evidence>
<proteinExistence type="predicted"/>
<feature type="transmembrane region" description="Helical" evidence="1">
    <location>
        <begin position="62"/>
        <end position="83"/>
    </location>
</feature>
<gene>
    <name evidence="4" type="ORF">I6G68_07820</name>
    <name evidence="3" type="ORF">ODY43_04215</name>
</gene>
<dbReference type="InterPro" id="IPR012340">
    <property type="entry name" value="NA-bd_OB-fold"/>
</dbReference>
<keyword evidence="6" id="KW-1185">Reference proteome</keyword>
<dbReference type="KEGG" id="aun:AWM73_02230"/>
<organism evidence="4 5">
    <name type="scientific">Aerococcus urinae</name>
    <dbReference type="NCBI Taxonomy" id="1376"/>
    <lineage>
        <taxon>Bacteria</taxon>
        <taxon>Bacillati</taxon>
        <taxon>Bacillota</taxon>
        <taxon>Bacilli</taxon>
        <taxon>Lactobacillales</taxon>
        <taxon>Aerococcaceae</taxon>
        <taxon>Aerococcus</taxon>
    </lineage>
</organism>
<keyword evidence="1" id="KW-0812">Transmembrane</keyword>
<dbReference type="Gene3D" id="2.40.50.140">
    <property type="entry name" value="Nucleic acid-binding proteins"/>
    <property type="match status" value="1"/>
</dbReference>
<dbReference type="RefSeq" id="WP_060777895.1">
    <property type="nucleotide sequence ID" value="NZ_CAJHLF010000003.1"/>
</dbReference>
<dbReference type="InterPro" id="IPR056739">
    <property type="entry name" value="NfeD_membrane"/>
</dbReference>
<dbReference type="AlphaFoldDB" id="A0A109RFL8"/>
<name>A0A109RFL8_9LACT</name>
<dbReference type="Proteomes" id="UP001069145">
    <property type="component" value="Unassembled WGS sequence"/>
</dbReference>
<evidence type="ECO:0000256" key="1">
    <source>
        <dbReference type="SAM" id="Phobius"/>
    </source>
</evidence>
<evidence type="ECO:0000313" key="3">
    <source>
        <dbReference type="EMBL" id="MCY3053189.1"/>
    </source>
</evidence>